<comment type="caution">
    <text evidence="3">The sequence shown here is derived from an EMBL/GenBank/DDBJ whole genome shotgun (WGS) entry which is preliminary data.</text>
</comment>
<organism evidence="3 4">
    <name type="scientific">Colletotrichum tofieldiae</name>
    <dbReference type="NCBI Taxonomy" id="708197"/>
    <lineage>
        <taxon>Eukaryota</taxon>
        <taxon>Fungi</taxon>
        <taxon>Dikarya</taxon>
        <taxon>Ascomycota</taxon>
        <taxon>Pezizomycotina</taxon>
        <taxon>Sordariomycetes</taxon>
        <taxon>Hypocreomycetidae</taxon>
        <taxon>Glomerellales</taxon>
        <taxon>Glomerellaceae</taxon>
        <taxon>Colletotrichum</taxon>
        <taxon>Colletotrichum spaethianum species complex</taxon>
    </lineage>
</organism>
<dbReference type="PANTHER" id="PTHR46082:SF6">
    <property type="entry name" value="AAA+ ATPASE DOMAIN-CONTAINING PROTEIN-RELATED"/>
    <property type="match status" value="1"/>
</dbReference>
<gene>
    <name evidence="3" type="ORF">CT0861_13149</name>
</gene>
<dbReference type="InterPro" id="IPR035994">
    <property type="entry name" value="Nucleoside_phosphorylase_sf"/>
</dbReference>
<keyword evidence="4" id="KW-1185">Reference proteome</keyword>
<dbReference type="AlphaFoldDB" id="A0A166S125"/>
<dbReference type="GO" id="GO:0009116">
    <property type="term" value="P:nucleoside metabolic process"/>
    <property type="evidence" value="ECO:0007669"/>
    <property type="project" value="InterPro"/>
</dbReference>
<dbReference type="EMBL" id="LFIV01000096">
    <property type="protein sequence ID" value="KZL70068.1"/>
    <property type="molecule type" value="Genomic_DNA"/>
</dbReference>
<feature type="repeat" description="TPR" evidence="1">
    <location>
        <begin position="860"/>
        <end position="893"/>
    </location>
</feature>
<feature type="region of interest" description="Disordered" evidence="2">
    <location>
        <begin position="1084"/>
        <end position="1121"/>
    </location>
</feature>
<evidence type="ECO:0000256" key="2">
    <source>
        <dbReference type="SAM" id="MobiDB-lite"/>
    </source>
</evidence>
<accession>A0A166S125</accession>
<sequence length="1121" mass="125225">MTISTSKSHLQAGFRTIHNKLHLKPTMAKRLSRDEYKVAWICPLEVEQIAAMEMLDEEHEALPQSATDHNVYSLGSINGHNVVIAGLHQTGNCPAATVVTQMRMTFQNLRFGLLVGIGGGVPVQTDEGMIRLGHVVVSKPTGEHSGAVQYDHGKAKDGQFQRTGALAPPPAALLNAAQALAVQRARVENDPVQQNVKRIDTSRRRLRRFQFPGAANDHLYQSQHRHLQTGVSCSIGGCDPLQRIPRASDDEDETYVTVHRGIIASGELVIKDATLRDALAQQYELLCFEMEAAGVLADFPCIVVRGISDYCDSHKNDQWHGYAAAVAAAYARQLFFHMPVEEPQRGHVVVANPTLTTFTLGFRLPGVTGVNDFVARGEELGLMHNALKWTGERHTVVLHGLGGMGKTQLTIAYAKRHRSDYSAVVWLNARDETSLKQSFHQTAQRILREHPSVAYLQIAITNRDFNEVTEAVKRWLDEPGNDRWLVIYDNYDDVRLDGRGGADQSVRCVTESGYDSGKSRQPKEADSKAYDIRPFFPETDLGGAIIITTRSSKVKLGQLIRLNPGAEALAKQLDGLPLALSTAGAYLNQVSTTCVEYLQLYKESWLRLQKESPQLLEYDQALYSTWEVSFRHIQQQSQGAAMLLKLWAYFDKEDIWYELLKGGLMKPAWLHDVTETKFNFNTAMRVLCEHGLVEADPPTKKPGVGSLGYSVHGCVHTWMIHILNTGVDEEMAWTAMICVASHIPRDNEHNYWLVQQRLLQHADQCVTDTATEEEKAWVFYKLGILYASQDRLRDAETMYKRALQGYEKAWGLDHTSTLNTVNNLGLIYADQDRLKDAETMYKRALQGYEKAWGPDHTSTLNTVNNLGNLYADQDRLKDAETMYKRALQGKEKAWGLDHTSTLDTVNNLGALYAKQGRLKDAEAMHKRALQGYEKAWGPDHTSTLNTVNNLGNLYAGQGHLKDAETMYKRALQGKENTWGPDHTSTLTTINNLGSLYAGQGRLKDAETMYKRALQGFEMTVGKDIVNKYVPALTTLANLGSLFKELGEPGKAVSYYQRAQTGFLSVFGPQSERYTSISRKISLLQPSAQETPDSPSLVETAGRGRKAKRRRLRGKHKDTTSD</sequence>
<dbReference type="Pfam" id="PF13176">
    <property type="entry name" value="TPR_7"/>
    <property type="match status" value="1"/>
</dbReference>
<dbReference type="InterPro" id="IPR011990">
    <property type="entry name" value="TPR-like_helical_dom_sf"/>
</dbReference>
<feature type="repeat" description="TPR" evidence="1">
    <location>
        <begin position="944"/>
        <end position="977"/>
    </location>
</feature>
<dbReference type="SMART" id="SM00028">
    <property type="entry name" value="TPR"/>
    <property type="match status" value="7"/>
</dbReference>
<name>A0A166S125_9PEZI</name>
<dbReference type="InterPro" id="IPR027417">
    <property type="entry name" value="P-loop_NTPase"/>
</dbReference>
<evidence type="ECO:0000313" key="3">
    <source>
        <dbReference type="EMBL" id="KZL70068.1"/>
    </source>
</evidence>
<reference evidence="3 4" key="1">
    <citation type="submission" date="2015-06" db="EMBL/GenBank/DDBJ databases">
        <title>Survival trade-offs in plant roots during colonization by closely related pathogenic and mutualistic fungi.</title>
        <authorList>
            <person name="Hacquard S."/>
            <person name="Kracher B."/>
            <person name="Hiruma K."/>
            <person name="Weinman A."/>
            <person name="Muench P."/>
            <person name="Garrido Oter R."/>
            <person name="Ver Loren van Themaat E."/>
            <person name="Dallerey J.-F."/>
            <person name="Damm U."/>
            <person name="Henrissat B."/>
            <person name="Lespinet O."/>
            <person name="Thon M."/>
            <person name="Kemen E."/>
            <person name="McHardy A.C."/>
            <person name="Schulze-Lefert P."/>
            <person name="O'Connell R.J."/>
        </authorList>
    </citation>
    <scope>NUCLEOTIDE SEQUENCE [LARGE SCALE GENOMIC DNA]</scope>
    <source>
        <strain evidence="3 4">0861</strain>
    </source>
</reference>
<dbReference type="InterPro" id="IPR053137">
    <property type="entry name" value="NLR-like"/>
</dbReference>
<dbReference type="Gene3D" id="3.40.50.1580">
    <property type="entry name" value="Nucleoside phosphorylase domain"/>
    <property type="match status" value="1"/>
</dbReference>
<dbReference type="GO" id="GO:0003824">
    <property type="term" value="F:catalytic activity"/>
    <property type="evidence" value="ECO:0007669"/>
    <property type="project" value="InterPro"/>
</dbReference>
<dbReference type="Pfam" id="PF13374">
    <property type="entry name" value="TPR_10"/>
    <property type="match status" value="2"/>
</dbReference>
<dbReference type="PROSITE" id="PS50005">
    <property type="entry name" value="TPR"/>
    <property type="match status" value="3"/>
</dbReference>
<dbReference type="SUPFAM" id="SSF48452">
    <property type="entry name" value="TPR-like"/>
    <property type="match status" value="1"/>
</dbReference>
<dbReference type="PANTHER" id="PTHR46082">
    <property type="entry name" value="ATP/GTP-BINDING PROTEIN-RELATED"/>
    <property type="match status" value="1"/>
</dbReference>
<dbReference type="Proteomes" id="UP000076552">
    <property type="component" value="Unassembled WGS sequence"/>
</dbReference>
<dbReference type="STRING" id="708197.A0A166S125"/>
<dbReference type="Pfam" id="PF13424">
    <property type="entry name" value="TPR_12"/>
    <property type="match status" value="2"/>
</dbReference>
<evidence type="ECO:0000313" key="4">
    <source>
        <dbReference type="Proteomes" id="UP000076552"/>
    </source>
</evidence>
<dbReference type="SUPFAM" id="SSF53167">
    <property type="entry name" value="Purine and uridine phosphorylases"/>
    <property type="match status" value="1"/>
</dbReference>
<dbReference type="InterPro" id="IPR019734">
    <property type="entry name" value="TPR_rpt"/>
</dbReference>
<dbReference type="Gene3D" id="3.40.50.300">
    <property type="entry name" value="P-loop containing nucleotide triphosphate hydrolases"/>
    <property type="match status" value="1"/>
</dbReference>
<dbReference type="PRINTS" id="PR00381">
    <property type="entry name" value="KINESINLIGHT"/>
</dbReference>
<feature type="compositionally biased region" description="Basic residues" evidence="2">
    <location>
        <begin position="1102"/>
        <end position="1115"/>
    </location>
</feature>
<evidence type="ECO:0000256" key="1">
    <source>
        <dbReference type="PROSITE-ProRule" id="PRU00339"/>
    </source>
</evidence>
<feature type="compositionally biased region" description="Polar residues" evidence="2">
    <location>
        <begin position="1084"/>
        <end position="1093"/>
    </location>
</feature>
<protein>
    <submittedName>
        <fullName evidence="3">NB-ARC and TPR domain protein</fullName>
    </submittedName>
</protein>
<proteinExistence type="predicted"/>
<feature type="repeat" description="TPR" evidence="1">
    <location>
        <begin position="776"/>
        <end position="809"/>
    </location>
</feature>
<dbReference type="Gene3D" id="1.25.40.10">
    <property type="entry name" value="Tetratricopeptide repeat domain"/>
    <property type="match status" value="2"/>
</dbReference>
<keyword evidence="1" id="KW-0802">TPR repeat</keyword>
<dbReference type="SUPFAM" id="SSF52540">
    <property type="entry name" value="P-loop containing nucleoside triphosphate hydrolases"/>
    <property type="match status" value="1"/>
</dbReference>